<evidence type="ECO:0000313" key="1">
    <source>
        <dbReference type="EMBL" id="KAA1156621.1"/>
    </source>
</evidence>
<keyword evidence="2" id="KW-1185">Reference proteome</keyword>
<reference evidence="1 2" key="1">
    <citation type="submission" date="2019-01" db="EMBL/GenBank/DDBJ databases">
        <title>Genome sequences of marine Pseudoalteromonas species.</title>
        <authorList>
            <person name="Boraston A.B."/>
            <person name="Hehemann J.-H."/>
            <person name="Vickers C.J."/>
            <person name="Salama-Alber O."/>
            <person name="Abe K."/>
            <person name="Hettle A.J."/>
        </authorList>
    </citation>
    <scope>NUCLEOTIDE SEQUENCE [LARGE SCALE GENOMIC DNA]</scope>
    <source>
        <strain evidence="1 2">PS47</strain>
    </source>
</reference>
<dbReference type="Proteomes" id="UP000322915">
    <property type="component" value="Unassembled WGS sequence"/>
</dbReference>
<gene>
    <name evidence="1" type="ORF">EU509_09515</name>
</gene>
<dbReference type="EMBL" id="SEUJ01000068">
    <property type="protein sequence ID" value="KAA1156621.1"/>
    <property type="molecule type" value="Genomic_DNA"/>
</dbReference>
<dbReference type="RefSeq" id="WP_149605902.1">
    <property type="nucleotide sequence ID" value="NZ_SEUJ01000068.1"/>
</dbReference>
<comment type="caution">
    <text evidence="1">The sequence shown here is derived from an EMBL/GenBank/DDBJ whole genome shotgun (WGS) entry which is preliminary data.</text>
</comment>
<name>A0ABQ6RIE7_9GAMM</name>
<protein>
    <submittedName>
        <fullName evidence="1">Uncharacterized protein</fullName>
    </submittedName>
</protein>
<accession>A0ABQ6RIE7</accession>
<sequence length="100" mass="11721">MFRGQFKSRVLMKSINWFTDEPSEIGLYFVAVKYGEGAGTFDFIEWDGNKWLTKYEGNVIAYTTLEGLIRDSNIEWPEETKKVELKKDPNIDADNLWEDM</sequence>
<evidence type="ECO:0000313" key="2">
    <source>
        <dbReference type="Proteomes" id="UP000322915"/>
    </source>
</evidence>
<organism evidence="1 2">
    <name type="scientific">Pseudoalteromonas fuliginea</name>
    <dbReference type="NCBI Taxonomy" id="1872678"/>
    <lineage>
        <taxon>Bacteria</taxon>
        <taxon>Pseudomonadati</taxon>
        <taxon>Pseudomonadota</taxon>
        <taxon>Gammaproteobacteria</taxon>
        <taxon>Alteromonadales</taxon>
        <taxon>Pseudoalteromonadaceae</taxon>
        <taxon>Pseudoalteromonas</taxon>
    </lineage>
</organism>
<proteinExistence type="predicted"/>